<accession>A0A8X7XTN6</accession>
<dbReference type="PANTHER" id="PTHR12596">
    <property type="entry name" value="EXPORTIN 4,7-RELATED"/>
    <property type="match status" value="1"/>
</dbReference>
<keyword evidence="5" id="KW-0963">Cytoplasm</keyword>
<dbReference type="PANTHER" id="PTHR12596:SF1">
    <property type="entry name" value="EXPORTIN-4"/>
    <property type="match status" value="1"/>
</dbReference>
<dbReference type="Proteomes" id="UP000886885">
    <property type="component" value="Chromosome 19A"/>
</dbReference>
<dbReference type="InterPro" id="IPR044189">
    <property type="entry name" value="XPO4/7-like"/>
</dbReference>
<dbReference type="GO" id="GO:0005737">
    <property type="term" value="C:cytoplasm"/>
    <property type="evidence" value="ECO:0007669"/>
    <property type="project" value="UniProtKB-SubCell"/>
</dbReference>
<evidence type="ECO:0000256" key="2">
    <source>
        <dbReference type="ARBA" id="ARBA00004496"/>
    </source>
</evidence>
<evidence type="ECO:0000256" key="3">
    <source>
        <dbReference type="ARBA" id="ARBA00009466"/>
    </source>
</evidence>
<dbReference type="AlphaFoldDB" id="A0A8X7XTN6"/>
<dbReference type="GO" id="GO:0006611">
    <property type="term" value="P:protein export from nucleus"/>
    <property type="evidence" value="ECO:0007669"/>
    <property type="project" value="TreeGrafter"/>
</dbReference>
<evidence type="ECO:0008006" key="10">
    <source>
        <dbReference type="Google" id="ProtNLM"/>
    </source>
</evidence>
<evidence type="ECO:0000256" key="6">
    <source>
        <dbReference type="ARBA" id="ARBA00022927"/>
    </source>
</evidence>
<evidence type="ECO:0000256" key="7">
    <source>
        <dbReference type="ARBA" id="ARBA00023242"/>
    </source>
</evidence>
<dbReference type="GO" id="GO:0005049">
    <property type="term" value="F:nuclear export signal receptor activity"/>
    <property type="evidence" value="ECO:0007669"/>
    <property type="project" value="InterPro"/>
</dbReference>
<protein>
    <recommendedName>
        <fullName evidence="10">Exportin-4</fullName>
    </recommendedName>
</protein>
<evidence type="ECO:0000313" key="9">
    <source>
        <dbReference type="Proteomes" id="UP000886885"/>
    </source>
</evidence>
<evidence type="ECO:0000313" key="8">
    <source>
        <dbReference type="EMBL" id="KAG6738356.1"/>
    </source>
</evidence>
<name>A0A8X7XTN6_POPTO</name>
<gene>
    <name evidence="8" type="ORF">POTOM_057970</name>
</gene>
<keyword evidence="9" id="KW-1185">Reference proteome</keyword>
<reference evidence="8" key="1">
    <citation type="journal article" date="2020" name="bioRxiv">
        <title>Hybrid origin of Populus tomentosa Carr. identified through genome sequencing and phylogenomic analysis.</title>
        <authorList>
            <person name="An X."/>
            <person name="Gao K."/>
            <person name="Chen Z."/>
            <person name="Li J."/>
            <person name="Yang X."/>
            <person name="Yang X."/>
            <person name="Zhou J."/>
            <person name="Guo T."/>
            <person name="Zhao T."/>
            <person name="Huang S."/>
            <person name="Miao D."/>
            <person name="Khan W.U."/>
            <person name="Rao P."/>
            <person name="Ye M."/>
            <person name="Lei B."/>
            <person name="Liao W."/>
            <person name="Wang J."/>
            <person name="Ji L."/>
            <person name="Li Y."/>
            <person name="Guo B."/>
            <person name="Mustafa N.S."/>
            <person name="Li S."/>
            <person name="Yun Q."/>
            <person name="Keller S.R."/>
            <person name="Mao J."/>
            <person name="Zhang R."/>
            <person name="Strauss S.H."/>
        </authorList>
    </citation>
    <scope>NUCLEOTIDE SEQUENCE</scope>
    <source>
        <strain evidence="8">GM15</strain>
        <tissue evidence="8">Leaf</tissue>
    </source>
</reference>
<comment type="similarity">
    <text evidence="3">Belongs to the exportin family.</text>
</comment>
<sequence length="1239" mass="137951">MMQQQQQTGDGIPDLAQLQSTMHAIELACSSIQMHINPAAAEATILSLNQSPQPYKACQFILENSQMGMAKFQAASAIRDAAIREWSLLTSDDKRSLISFCLCYVMQHAGSPEGYVLAKVSSVAAQLMKRGWAICSILPVILLPNISLTWAITWTNIEDDMACSSNQCEWIISLWQSNGTFVHLPIILKNKTKMVEESTVWEWIDLTAAEKETFFYQINQAILGIHGVDVQFSGVNFLESLVSEFSPSTSTAMGLPREFHEQCRMLLEKDYVKTFYCWAQNAAASVTRRITDSNTEVPEVKVCTAALRLMLQILNWDFRYNTTGTKGGRNAFLPGVRGHSSPKKSDCTIVQPGPAWRDVLISSGHVGWLLGLYATLREKFSRGGYWLDCPLAVSARKLIIQFCSLTGTIFLSDDGQMQEHHLLQLLSGIIQWIDPPDAVSQAIEDGKSESELLDGCRALLSIATVTNPIVLDNLLKSIRPFGTLAFLSTLMCQVIKVLLTKNCEEGTWSWEARDILLDTWTTLLVDSTGGTELLPPEGINAAASLFALIVDSELRVASTSAMRDDDDDDDLYYLQASITAMDERLNSYAFIARAAIDVAIPLLTRLFSERFAALHQGRGIVDPTPTLEELYSLLLITGHVLADEGEGETPLVPNTIQTHFLDTVEADKHPVVVLSISIINFAQQSLGPEMRASVFSPRLMEAVIWFLARWSRTYLLSEEIRDSTLNSGYQQQQQHSRKALLSFFGATYQGKFVLDIIVRISVTTLLSYPGEKDLQELTCSKLLHALVRRKNICGQLVQLDSWRELANAFANEQTFFVLNSSNQRSLAQTLVLSASGMGNLGASNQYVRNLMGHMTKYLVELSNKRDLKNVAQQPDVILQVSCLLERLRGAASASEPRTQRALYEMGLSVMNPILVLLEVYKHESAVVYLLLKFVVDLVDGQISYLESQETAVFVDFCMRLLQLYSSHNIGKISLSLSSSLLSEAKTEQYKDLRALLQLLSSLCSKDLVDFSSDSVETPGTNISEVVYFGLHIVTPLISLELLKYPKLCHDYFSLLSHLLEVYPETVAQLNNEAFGHVLGTLDFGLRHQDTEVVNMCLSALKALASYHYKETGAGKTGLGSHASGVEDSSGNMQEGILSRFLQLLMQLLLFEDYSPDLVGPAADALFPLILCEQVLYQKLANELIERQTNPTLRSRMASALQSLTSANQLSSTLDRMNYQRFRKNMNNFLIEVRGFLRTI</sequence>
<evidence type="ECO:0000256" key="1">
    <source>
        <dbReference type="ARBA" id="ARBA00004123"/>
    </source>
</evidence>
<keyword evidence="4" id="KW-0813">Transport</keyword>
<comment type="subcellular location">
    <subcellularLocation>
        <location evidence="2">Cytoplasm</location>
    </subcellularLocation>
    <subcellularLocation>
        <location evidence="1">Nucleus</location>
    </subcellularLocation>
</comment>
<comment type="caution">
    <text evidence="8">The sequence shown here is derived from an EMBL/GenBank/DDBJ whole genome shotgun (WGS) entry which is preliminary data.</text>
</comment>
<dbReference type="OrthoDB" id="5548448at2759"/>
<organism evidence="8 9">
    <name type="scientific">Populus tomentosa</name>
    <name type="common">Chinese white poplar</name>
    <dbReference type="NCBI Taxonomy" id="118781"/>
    <lineage>
        <taxon>Eukaryota</taxon>
        <taxon>Viridiplantae</taxon>
        <taxon>Streptophyta</taxon>
        <taxon>Embryophyta</taxon>
        <taxon>Tracheophyta</taxon>
        <taxon>Spermatophyta</taxon>
        <taxon>Magnoliopsida</taxon>
        <taxon>eudicotyledons</taxon>
        <taxon>Gunneridae</taxon>
        <taxon>Pentapetalae</taxon>
        <taxon>rosids</taxon>
        <taxon>fabids</taxon>
        <taxon>Malpighiales</taxon>
        <taxon>Salicaceae</taxon>
        <taxon>Saliceae</taxon>
        <taxon>Populus</taxon>
    </lineage>
</organism>
<keyword evidence="6" id="KW-0653">Protein transport</keyword>
<dbReference type="GO" id="GO:0005643">
    <property type="term" value="C:nuclear pore"/>
    <property type="evidence" value="ECO:0007669"/>
    <property type="project" value="TreeGrafter"/>
</dbReference>
<dbReference type="EMBL" id="JAAWWB010000037">
    <property type="protein sequence ID" value="KAG6738356.1"/>
    <property type="molecule type" value="Genomic_DNA"/>
</dbReference>
<proteinExistence type="inferred from homology"/>
<evidence type="ECO:0000256" key="4">
    <source>
        <dbReference type="ARBA" id="ARBA00022448"/>
    </source>
</evidence>
<keyword evidence="7" id="KW-0539">Nucleus</keyword>
<dbReference type="FunFam" id="1.25.10.10:FF:000287">
    <property type="entry name" value="Exportin-4 protein"/>
    <property type="match status" value="1"/>
</dbReference>
<evidence type="ECO:0000256" key="5">
    <source>
        <dbReference type="ARBA" id="ARBA00022490"/>
    </source>
</evidence>